<comment type="caution">
    <text evidence="1">The sequence shown here is derived from an EMBL/GenBank/DDBJ whole genome shotgun (WGS) entry which is preliminary data.</text>
</comment>
<dbReference type="Gene3D" id="3.40.50.150">
    <property type="entry name" value="Vaccinia Virus protein VP39"/>
    <property type="match status" value="1"/>
</dbReference>
<dbReference type="RefSeq" id="WP_111925477.1">
    <property type="nucleotide sequence ID" value="NZ_LVYK01000001.1"/>
</dbReference>
<evidence type="ECO:0000313" key="1">
    <source>
        <dbReference type="EMBL" id="RAS82090.1"/>
    </source>
</evidence>
<dbReference type="Proteomes" id="UP000250174">
    <property type="component" value="Unassembled WGS sequence"/>
</dbReference>
<dbReference type="InterPro" id="IPR029063">
    <property type="entry name" value="SAM-dependent_MTases_sf"/>
</dbReference>
<organism evidence="1 2">
    <name type="scientific">Priestia endophytica</name>
    <dbReference type="NCBI Taxonomy" id="135735"/>
    <lineage>
        <taxon>Bacteria</taxon>
        <taxon>Bacillati</taxon>
        <taxon>Bacillota</taxon>
        <taxon>Bacilli</taxon>
        <taxon>Bacillales</taxon>
        <taxon>Bacillaceae</taxon>
        <taxon>Priestia</taxon>
    </lineage>
</organism>
<dbReference type="AlphaFoldDB" id="A0AAX1QF96"/>
<evidence type="ECO:0000313" key="2">
    <source>
        <dbReference type="Proteomes" id="UP000250174"/>
    </source>
</evidence>
<protein>
    <submittedName>
        <fullName evidence="1">Uncharacterized protein</fullName>
    </submittedName>
</protein>
<dbReference type="EMBL" id="LVYK01000001">
    <property type="protein sequence ID" value="RAS82090.1"/>
    <property type="molecule type" value="Genomic_DNA"/>
</dbReference>
<reference evidence="1 2" key="1">
    <citation type="submission" date="2016-03" db="EMBL/GenBank/DDBJ databases">
        <title>Comparison of Bacillus endophyticus and B. anthracis characteristics using whole genome sequence analysis and microbiological techniques.</title>
        <authorList>
            <person name="Lekota K.E."/>
            <person name="Mafofo J."/>
            <person name="Rees J."/>
            <person name="Muchadeyi F.C."/>
            <person name="Madoroba E."/>
            <person name="Van Heerden H."/>
        </authorList>
    </citation>
    <scope>NUCLEOTIDE SEQUENCE [LARGE SCALE GENOMIC DNA]</scope>
    <source>
        <strain evidence="1 2">3631_10C</strain>
    </source>
</reference>
<sequence>MLVLHFLKEAEQEKLLKEISERLKSGAPLFVASIVGEKRREFRWQMKAYMLSNEIPLEEWLNFEKSIDHTIHLISSAKMEHLLNKSGFTKVTKFYKGFFVEGWVGIKG</sequence>
<name>A0AAX1QF96_9BACI</name>
<gene>
    <name evidence="1" type="ORF">A3864_00860</name>
</gene>
<accession>A0AAX1QF96</accession>
<dbReference type="SUPFAM" id="SSF53335">
    <property type="entry name" value="S-adenosyl-L-methionine-dependent methyltransferases"/>
    <property type="match status" value="1"/>
</dbReference>
<proteinExistence type="predicted"/>